<organism evidence="2 3">
    <name type="scientific">Sandaracinobacteroides saxicola</name>
    <dbReference type="NCBI Taxonomy" id="2759707"/>
    <lineage>
        <taxon>Bacteria</taxon>
        <taxon>Pseudomonadati</taxon>
        <taxon>Pseudomonadota</taxon>
        <taxon>Alphaproteobacteria</taxon>
        <taxon>Sphingomonadales</taxon>
        <taxon>Sphingosinicellaceae</taxon>
        <taxon>Sandaracinobacteroides</taxon>
    </lineage>
</organism>
<feature type="domain" description="PEP-utilising enzyme mobile" evidence="1">
    <location>
        <begin position="517"/>
        <end position="587"/>
    </location>
</feature>
<accession>A0A7G5IJI2</accession>
<name>A0A7G5IJI2_9SPHN</name>
<dbReference type="Pfam" id="PF00391">
    <property type="entry name" value="PEP-utilizers"/>
    <property type="match status" value="1"/>
</dbReference>
<gene>
    <name evidence="2" type="ORF">H3309_03220</name>
</gene>
<dbReference type="InterPro" id="IPR051549">
    <property type="entry name" value="PEP_Utilizing_Enz"/>
</dbReference>
<dbReference type="PANTHER" id="PTHR43615:SF1">
    <property type="entry name" value="PPDK_N DOMAIN-CONTAINING PROTEIN"/>
    <property type="match status" value="1"/>
</dbReference>
<dbReference type="InterPro" id="IPR036637">
    <property type="entry name" value="Phosphohistidine_dom_sf"/>
</dbReference>
<dbReference type="RefSeq" id="WP_182297347.1">
    <property type="nucleotide sequence ID" value="NZ_CP059851.1"/>
</dbReference>
<keyword evidence="3" id="KW-1185">Reference proteome</keyword>
<evidence type="ECO:0000259" key="1">
    <source>
        <dbReference type="Pfam" id="PF00391"/>
    </source>
</evidence>
<dbReference type="InterPro" id="IPR008279">
    <property type="entry name" value="PEP-util_enz_mobile_dom"/>
</dbReference>
<dbReference type="Proteomes" id="UP000515292">
    <property type="component" value="Chromosome"/>
</dbReference>
<protein>
    <submittedName>
        <fullName evidence="2">Phosphoenolpyruvate-utilizing protein</fullName>
    </submittedName>
</protein>
<reference evidence="2 3" key="1">
    <citation type="submission" date="2020-07" db="EMBL/GenBank/DDBJ databases">
        <title>Complete genome sequence for Sandaracinobacter sp. M6.</title>
        <authorList>
            <person name="Tang Y."/>
            <person name="Liu Q."/>
            <person name="Guo Z."/>
            <person name="Lei P."/>
            <person name="Huang B."/>
        </authorList>
    </citation>
    <scope>NUCLEOTIDE SEQUENCE [LARGE SCALE GENOMIC DNA]</scope>
    <source>
        <strain evidence="2 3">M6</strain>
    </source>
</reference>
<dbReference type="Gene3D" id="3.50.30.10">
    <property type="entry name" value="Phosphohistidine domain"/>
    <property type="match status" value="1"/>
</dbReference>
<evidence type="ECO:0000313" key="3">
    <source>
        <dbReference type="Proteomes" id="UP000515292"/>
    </source>
</evidence>
<sequence length="592" mass="62318">MAEHYDGARAVATVTAESAAAGRWIVDNAPSPRYPIYTRANVGEVFPEVVQPLSWTLWGIRHAEPGWREAFANLGAFDLTEFTPDRMEVLGVFGGYCYLNVSASRIFGTRTPGMSAEAIDASFFGGQPDVPAYVEAATDVSAVHSERLGAMLGWLFSVESLPDLDAMRAEVEGWRAARPDLGTADDAALLAHVEALCAAMFRKLWVRHIEATYHSMIPAGVIAGVCAAVGRGELAADILTSDALVDSARPAHALWALSRQVKASPVLGALFDAGADGLEARLRRHAPDFAEAFDGFLRAFGFRGPMEWEMRSRAWEIDRATPLAAIERMRGAGDDESPAARAERRQVAKAAAVADVEALLAGDEATLGQFRAAVAAAGRFFAARERTKTSAAMLIHEMRMAMWELGARFVARGLFERADQFGLLTLDEWRAALADASGVAATVAARGAEEARLAAREPPFIVDGVVPPLDSFRVRGGGAAEGKAASGALLQGVPGCAGVARGVARIVHDPAEPGDMEPGDILVAPHTDPAWTPLMAAAGAVVVNVGATVSHAVIVARELGVPCAVSVTGATALIPEGAMIEVDGGAGTVRIL</sequence>
<keyword evidence="2" id="KW-0670">Pyruvate</keyword>
<evidence type="ECO:0000313" key="2">
    <source>
        <dbReference type="EMBL" id="QMW23524.1"/>
    </source>
</evidence>
<dbReference type="AlphaFoldDB" id="A0A7G5IJI2"/>
<dbReference type="KEGG" id="sand:H3309_03220"/>
<dbReference type="EMBL" id="CP059851">
    <property type="protein sequence ID" value="QMW23524.1"/>
    <property type="molecule type" value="Genomic_DNA"/>
</dbReference>
<dbReference type="PANTHER" id="PTHR43615">
    <property type="entry name" value="PHOSPHOENOLPYRUVATE SYNTHASE-RELATED"/>
    <property type="match status" value="1"/>
</dbReference>
<dbReference type="SUPFAM" id="SSF52009">
    <property type="entry name" value="Phosphohistidine domain"/>
    <property type="match status" value="1"/>
</dbReference>
<dbReference type="GO" id="GO:0016772">
    <property type="term" value="F:transferase activity, transferring phosphorus-containing groups"/>
    <property type="evidence" value="ECO:0007669"/>
    <property type="project" value="InterPro"/>
</dbReference>
<proteinExistence type="predicted"/>